<evidence type="ECO:0000313" key="4">
    <source>
        <dbReference type="EMBL" id="ODN01112.1"/>
    </source>
</evidence>
<reference evidence="4 5" key="1">
    <citation type="journal article" date="2016" name="Genome Biol. Evol.">
        <title>Gene Family Evolution Reflects Adaptation to Soil Environmental Stressors in the Genome of the Collembolan Orchesella cincta.</title>
        <authorList>
            <person name="Faddeeva-Vakhrusheva A."/>
            <person name="Derks M.F."/>
            <person name="Anvar S.Y."/>
            <person name="Agamennone V."/>
            <person name="Suring W."/>
            <person name="Smit S."/>
            <person name="van Straalen N.M."/>
            <person name="Roelofs D."/>
        </authorList>
    </citation>
    <scope>NUCLEOTIDE SEQUENCE [LARGE SCALE GENOMIC DNA]</scope>
    <source>
        <tissue evidence="4">Mixed pool</tissue>
    </source>
</reference>
<name>A0A1D2N7A1_ORCCI</name>
<keyword evidence="5" id="KW-1185">Reference proteome</keyword>
<sequence>MNKFLFVATLALSVATVLGGSSSAYGPPSTLSLDYSAPSSGGYSGGGDQGSSGGQTHRHVFIHVAPDEPTDSQSRIVRVPGGQDKHVNIIFVKAPSSSSQQQTEVILPEQDEQKTLVYVLVKKPENNADIKIRGPGPTSPSKPEVFFIRYKNAGSEGGNTGSGYGPPGYQPSSAYGAP</sequence>
<feature type="signal peptide" evidence="2">
    <location>
        <begin position="1"/>
        <end position="19"/>
    </location>
</feature>
<comment type="caution">
    <text evidence="4">The sequence shown here is derived from an EMBL/GenBank/DDBJ whole genome shotgun (WGS) entry which is preliminary data.</text>
</comment>
<evidence type="ECO:0000259" key="3">
    <source>
        <dbReference type="SMART" id="SM00690"/>
    </source>
</evidence>
<proteinExistence type="predicted"/>
<evidence type="ECO:0000256" key="2">
    <source>
        <dbReference type="SAM" id="SignalP"/>
    </source>
</evidence>
<evidence type="ECO:0000313" key="5">
    <source>
        <dbReference type="Proteomes" id="UP000094527"/>
    </source>
</evidence>
<dbReference type="OMA" id="FRVNIRS"/>
<dbReference type="OrthoDB" id="6376010at2759"/>
<feature type="compositionally biased region" description="Gly residues" evidence="1">
    <location>
        <begin position="42"/>
        <end position="53"/>
    </location>
</feature>
<dbReference type="EMBL" id="LJIJ01000170">
    <property type="protein sequence ID" value="ODN01112.1"/>
    <property type="molecule type" value="Genomic_DNA"/>
</dbReference>
<dbReference type="SMART" id="SM00690">
    <property type="entry name" value="DM5"/>
    <property type="match status" value="1"/>
</dbReference>
<dbReference type="AlphaFoldDB" id="A0A1D2N7A1"/>
<organism evidence="4 5">
    <name type="scientific">Orchesella cincta</name>
    <name type="common">Springtail</name>
    <name type="synonym">Podura cincta</name>
    <dbReference type="NCBI Taxonomy" id="48709"/>
    <lineage>
        <taxon>Eukaryota</taxon>
        <taxon>Metazoa</taxon>
        <taxon>Ecdysozoa</taxon>
        <taxon>Arthropoda</taxon>
        <taxon>Hexapoda</taxon>
        <taxon>Collembola</taxon>
        <taxon>Entomobryomorpha</taxon>
        <taxon>Entomobryoidea</taxon>
        <taxon>Orchesellidae</taxon>
        <taxon>Orchesellinae</taxon>
        <taxon>Orchesella</taxon>
    </lineage>
</organism>
<feature type="domain" description="DUF243" evidence="3">
    <location>
        <begin position="54"/>
        <end position="153"/>
    </location>
</feature>
<protein>
    <recommendedName>
        <fullName evidence="3">DUF243 domain-containing protein</fullName>
    </recommendedName>
</protein>
<keyword evidence="2" id="KW-0732">Signal</keyword>
<accession>A0A1D2N7A1</accession>
<feature type="chain" id="PRO_5008905153" description="DUF243 domain-containing protein" evidence="2">
    <location>
        <begin position="20"/>
        <end position="178"/>
    </location>
</feature>
<feature type="region of interest" description="Disordered" evidence="1">
    <location>
        <begin position="152"/>
        <end position="178"/>
    </location>
</feature>
<dbReference type="InterPro" id="IPR004145">
    <property type="entry name" value="DUF243"/>
</dbReference>
<evidence type="ECO:0000256" key="1">
    <source>
        <dbReference type="SAM" id="MobiDB-lite"/>
    </source>
</evidence>
<feature type="region of interest" description="Disordered" evidence="1">
    <location>
        <begin position="36"/>
        <end position="55"/>
    </location>
</feature>
<dbReference type="Pfam" id="PF03103">
    <property type="entry name" value="DUF243"/>
    <property type="match status" value="1"/>
</dbReference>
<feature type="compositionally biased region" description="Gly residues" evidence="1">
    <location>
        <begin position="155"/>
        <end position="166"/>
    </location>
</feature>
<dbReference type="GO" id="GO:0062129">
    <property type="term" value="C:chitin-based extracellular matrix"/>
    <property type="evidence" value="ECO:0007669"/>
    <property type="project" value="TreeGrafter"/>
</dbReference>
<gene>
    <name evidence="4" type="ORF">Ocin01_05552</name>
</gene>
<dbReference type="PANTHER" id="PTHR31927">
    <property type="entry name" value="FI07246P-RELATED-RELATED"/>
    <property type="match status" value="1"/>
</dbReference>
<dbReference type="Proteomes" id="UP000094527">
    <property type="component" value="Unassembled WGS sequence"/>
</dbReference>
<dbReference type="GO" id="GO:0040003">
    <property type="term" value="P:chitin-based cuticle development"/>
    <property type="evidence" value="ECO:0007669"/>
    <property type="project" value="TreeGrafter"/>
</dbReference>
<dbReference type="GO" id="GO:0008010">
    <property type="term" value="F:structural constituent of chitin-based larval cuticle"/>
    <property type="evidence" value="ECO:0007669"/>
    <property type="project" value="TreeGrafter"/>
</dbReference>